<feature type="coiled-coil region" evidence="1">
    <location>
        <begin position="585"/>
        <end position="633"/>
    </location>
</feature>
<comment type="caution">
    <text evidence="3">The sequence shown here is derived from an EMBL/GenBank/DDBJ whole genome shotgun (WGS) entry which is preliminary data.</text>
</comment>
<organism evidence="3 4">
    <name type="scientific">Amylocarpus encephaloides</name>
    <dbReference type="NCBI Taxonomy" id="45428"/>
    <lineage>
        <taxon>Eukaryota</taxon>
        <taxon>Fungi</taxon>
        <taxon>Dikarya</taxon>
        <taxon>Ascomycota</taxon>
        <taxon>Pezizomycotina</taxon>
        <taxon>Leotiomycetes</taxon>
        <taxon>Helotiales</taxon>
        <taxon>Helotiales incertae sedis</taxon>
        <taxon>Amylocarpus</taxon>
    </lineage>
</organism>
<accession>A0A9P8C245</accession>
<evidence type="ECO:0000256" key="2">
    <source>
        <dbReference type="SAM" id="MobiDB-lite"/>
    </source>
</evidence>
<feature type="compositionally biased region" description="Polar residues" evidence="2">
    <location>
        <begin position="851"/>
        <end position="871"/>
    </location>
</feature>
<dbReference type="OrthoDB" id="5945798at2759"/>
<feature type="compositionally biased region" description="Basic and acidic residues" evidence="2">
    <location>
        <begin position="9"/>
        <end position="22"/>
    </location>
</feature>
<feature type="compositionally biased region" description="Low complexity" evidence="2">
    <location>
        <begin position="372"/>
        <end position="382"/>
    </location>
</feature>
<evidence type="ECO:0000313" key="3">
    <source>
        <dbReference type="EMBL" id="KAG9230999.1"/>
    </source>
</evidence>
<feature type="compositionally biased region" description="Low complexity" evidence="2">
    <location>
        <begin position="727"/>
        <end position="743"/>
    </location>
</feature>
<feature type="compositionally biased region" description="Basic and acidic residues" evidence="2">
    <location>
        <begin position="208"/>
        <end position="219"/>
    </location>
</feature>
<feature type="compositionally biased region" description="Low complexity" evidence="2">
    <location>
        <begin position="430"/>
        <end position="444"/>
    </location>
</feature>
<keyword evidence="1" id="KW-0175">Coiled coil</keyword>
<feature type="compositionally biased region" description="Basic and acidic residues" evidence="2">
    <location>
        <begin position="322"/>
        <end position="371"/>
    </location>
</feature>
<dbReference type="AlphaFoldDB" id="A0A9P8C245"/>
<feature type="region of interest" description="Disordered" evidence="2">
    <location>
        <begin position="1"/>
        <end position="28"/>
    </location>
</feature>
<feature type="compositionally biased region" description="Acidic residues" evidence="2">
    <location>
        <begin position="818"/>
        <end position="829"/>
    </location>
</feature>
<gene>
    <name evidence="3" type="ORF">BJ875DRAFT_487431</name>
</gene>
<sequence>MTIDPGNDESIRKEADDSEPHDSKKHQDRLFEHFYLSDVDENRCRRSNCEKICLDEGYRYRRTRKDSRTSIGAITQQKSGETRKPVTMTVLSGTVTKGPLVSQPSAKLGTHRAQFEALIGHLLSAPVEEANGMGSISTGSVPLGERTDLVLGTSPPAALTNPIPTPPNDPHDVHEPVTPTPSQRQQQHPLRRTHIEATSVGISPPRVRFAEQQRSRRQQELTNDFEDDLATSTPVAPRSLHNSPEAERRTHRVLHISKHTASSVLYALEEALRHPHPFTPDLIEENASMSDLLGGPSASAGNGRSGARQTASGTTGSPVIKGPRDIMRERAARDARKKAEQDQREALERQRATEESRQIEENNRRSEERRAAITAAGAAAQQRPERGQRGSGGTTGQRISDNSQRSERRSGDRPLEAVGSGGRAVGGGESAPARPRPSQSQQQPRPVPPESSRPRTTQAQDSSSAGPSNPNPKPPPEARGSGTRSSFPHAFERWETLSAHWEGLTSYWIRRLEENSTELNRDPLSQQLSRQVTDLSAAGANLFHAVVELQRLRASSERKFQRWFFETRIEQERAQEVQAMTDATLQSEREQRARLINEAVSQERERSNADKQLAEMKRELQISKEEARRAWEELGRREQEERERTSSLREGQPTLVGGVQVVPMMQGVPSRHGSTRDAPPTREGAYTGGASSTAQEPEGPVDSDVAYQAYSRAQRAEPADPFVEQQSASRSTRTTASSAPTTTYAQDHSQAPAVQPASTSSAFYQQHQGTSLHPTERDPSLGAPSEGAFSEEEYAIGPEGQFIRDARGNKVPFRAPVSDDDTDEYDVDEDRERELANLQRYGTSAEYRQGATATSGVGQEAATSQPATTDPGSVDYTGSGYGTGLEWGAVPRHHHPTRLSDVLEEDERSRTSASQVGRRE</sequence>
<dbReference type="Proteomes" id="UP000824998">
    <property type="component" value="Unassembled WGS sequence"/>
</dbReference>
<feature type="region of interest" description="Disordered" evidence="2">
    <location>
        <begin position="153"/>
        <end position="251"/>
    </location>
</feature>
<feature type="compositionally biased region" description="Low complexity" evidence="2">
    <location>
        <begin position="648"/>
        <end position="669"/>
    </location>
</feature>
<proteinExistence type="predicted"/>
<feature type="region of interest" description="Disordered" evidence="2">
    <location>
        <begin position="633"/>
        <end position="920"/>
    </location>
</feature>
<evidence type="ECO:0000313" key="4">
    <source>
        <dbReference type="Proteomes" id="UP000824998"/>
    </source>
</evidence>
<feature type="region of interest" description="Disordered" evidence="2">
    <location>
        <begin position="289"/>
        <end position="486"/>
    </location>
</feature>
<feature type="compositionally biased region" description="Basic and acidic residues" evidence="2">
    <location>
        <begin position="404"/>
        <end position="415"/>
    </location>
</feature>
<feature type="compositionally biased region" description="Polar residues" evidence="2">
    <location>
        <begin position="911"/>
        <end position="920"/>
    </location>
</feature>
<reference evidence="3" key="1">
    <citation type="journal article" date="2021" name="IMA Fungus">
        <title>Genomic characterization of three marine fungi, including Emericellopsis atlantica sp. nov. with signatures of a generalist lifestyle and marine biomass degradation.</title>
        <authorList>
            <person name="Hagestad O.C."/>
            <person name="Hou L."/>
            <person name="Andersen J.H."/>
            <person name="Hansen E.H."/>
            <person name="Altermark B."/>
            <person name="Li C."/>
            <person name="Kuhnert E."/>
            <person name="Cox R.J."/>
            <person name="Crous P.W."/>
            <person name="Spatafora J.W."/>
            <person name="Lail K."/>
            <person name="Amirebrahimi M."/>
            <person name="Lipzen A."/>
            <person name="Pangilinan J."/>
            <person name="Andreopoulos W."/>
            <person name="Hayes R.D."/>
            <person name="Ng V."/>
            <person name="Grigoriev I.V."/>
            <person name="Jackson S.A."/>
            <person name="Sutton T.D.S."/>
            <person name="Dobson A.D.W."/>
            <person name="Rama T."/>
        </authorList>
    </citation>
    <scope>NUCLEOTIDE SEQUENCE</scope>
    <source>
        <strain evidence="3">TRa018bII</strain>
    </source>
</reference>
<keyword evidence="4" id="KW-1185">Reference proteome</keyword>
<protein>
    <submittedName>
        <fullName evidence="3">Uncharacterized protein</fullName>
    </submittedName>
</protein>
<feature type="compositionally biased region" description="Gly residues" evidence="2">
    <location>
        <begin position="419"/>
        <end position="429"/>
    </location>
</feature>
<feature type="compositionally biased region" description="Polar residues" evidence="2">
    <location>
        <begin position="756"/>
        <end position="773"/>
    </location>
</feature>
<dbReference type="EMBL" id="MU251630">
    <property type="protein sequence ID" value="KAG9230999.1"/>
    <property type="molecule type" value="Genomic_DNA"/>
</dbReference>
<evidence type="ECO:0000256" key="1">
    <source>
        <dbReference type="SAM" id="Coils"/>
    </source>
</evidence>
<feature type="compositionally biased region" description="Basic and acidic residues" evidence="2">
    <location>
        <begin position="633"/>
        <end position="647"/>
    </location>
</feature>
<feature type="compositionally biased region" description="Polar residues" evidence="2">
    <location>
        <begin position="299"/>
        <end position="317"/>
    </location>
</feature>
<name>A0A9P8C245_9HELO</name>